<evidence type="ECO:0000313" key="14">
    <source>
        <dbReference type="EMBL" id="ACY15776.1"/>
    </source>
</evidence>
<dbReference type="UniPathway" id="UPA00275">
    <property type="reaction ID" value="UER00401"/>
</dbReference>
<evidence type="ECO:0000256" key="5">
    <source>
        <dbReference type="ARBA" id="ARBA00007417"/>
    </source>
</evidence>
<feature type="binding site" evidence="11">
    <location>
        <position position="200"/>
    </location>
    <ligand>
        <name>substrate</name>
    </ligand>
</feature>
<dbReference type="KEGG" id="hoh:Hoch_3274"/>
<feature type="binding site" evidence="11">
    <location>
        <begin position="293"/>
        <end position="299"/>
    </location>
    <ligand>
        <name>NADP(+)</name>
        <dbReference type="ChEBI" id="CHEBI:58349"/>
    </ligand>
</feature>
<feature type="binding site" evidence="11">
    <location>
        <position position="192"/>
    </location>
    <ligand>
        <name>NADP(+)</name>
        <dbReference type="ChEBI" id="CHEBI:58349"/>
    </ligand>
</feature>
<dbReference type="Gene3D" id="3.40.140.10">
    <property type="entry name" value="Cytidine Deaminase, domain 2"/>
    <property type="match status" value="1"/>
</dbReference>
<dbReference type="Proteomes" id="UP000001880">
    <property type="component" value="Chromosome"/>
</dbReference>
<evidence type="ECO:0000256" key="3">
    <source>
        <dbReference type="ARBA" id="ARBA00004910"/>
    </source>
</evidence>
<dbReference type="GO" id="GO:0046872">
    <property type="term" value="F:metal ion binding"/>
    <property type="evidence" value="ECO:0007669"/>
    <property type="project" value="UniProtKB-KW"/>
</dbReference>
<gene>
    <name evidence="14" type="ordered locus">Hoch_3274</name>
</gene>
<accession>D0LTT2</accession>
<evidence type="ECO:0000256" key="8">
    <source>
        <dbReference type="ARBA" id="ARBA00023268"/>
    </source>
</evidence>
<dbReference type="NCBIfam" id="TIGR00227">
    <property type="entry name" value="ribD_Cterm"/>
    <property type="match status" value="1"/>
</dbReference>
<feature type="binding site" evidence="12">
    <location>
        <position position="45"/>
    </location>
    <ligand>
        <name>Zn(2+)</name>
        <dbReference type="ChEBI" id="CHEBI:29105"/>
        <note>catalytic</note>
    </ligand>
</feature>
<keyword evidence="8" id="KW-0511">Multifunctional enzyme</keyword>
<feature type="binding site" evidence="11">
    <location>
        <position position="150"/>
    </location>
    <ligand>
        <name>NADP(+)</name>
        <dbReference type="ChEBI" id="CHEBI:58349"/>
    </ligand>
</feature>
<feature type="binding site" evidence="12">
    <location>
        <position position="70"/>
    </location>
    <ligand>
        <name>Zn(2+)</name>
        <dbReference type="ChEBI" id="CHEBI:29105"/>
        <note>catalytic</note>
    </ligand>
</feature>
<feature type="binding site" evidence="12">
    <location>
        <position position="81"/>
    </location>
    <ligand>
        <name>Zn(2+)</name>
        <dbReference type="ChEBI" id="CHEBI:29105"/>
        <note>catalytic</note>
    </ligand>
</feature>
<evidence type="ECO:0000313" key="15">
    <source>
        <dbReference type="Proteomes" id="UP000001880"/>
    </source>
</evidence>
<evidence type="ECO:0000256" key="1">
    <source>
        <dbReference type="ARBA" id="ARBA00002151"/>
    </source>
</evidence>
<dbReference type="Pfam" id="PF01872">
    <property type="entry name" value="RibD_C"/>
    <property type="match status" value="1"/>
</dbReference>
<dbReference type="EC" id="1.1.1.193" evidence="9"/>
<keyword evidence="9 12" id="KW-0862">Zinc</keyword>
<dbReference type="STRING" id="502025.Hoch_3274"/>
<dbReference type="InterPro" id="IPR024072">
    <property type="entry name" value="DHFR-like_dom_sf"/>
</dbReference>
<dbReference type="AlphaFoldDB" id="D0LTT2"/>
<comment type="catalytic activity">
    <reaction evidence="9">
        <text>5-amino-6-(5-phospho-D-ribitylamino)uracil + NADP(+) = 5-amino-6-(5-phospho-D-ribosylamino)uracil + NADPH + H(+)</text>
        <dbReference type="Rhea" id="RHEA:17845"/>
        <dbReference type="ChEBI" id="CHEBI:15378"/>
        <dbReference type="ChEBI" id="CHEBI:57783"/>
        <dbReference type="ChEBI" id="CHEBI:58349"/>
        <dbReference type="ChEBI" id="CHEBI:58421"/>
        <dbReference type="ChEBI" id="CHEBI:58453"/>
        <dbReference type="EC" id="1.1.1.193"/>
    </reaction>
</comment>
<comment type="catalytic activity">
    <reaction evidence="9">
        <text>2,5-diamino-6-hydroxy-4-(5-phosphoribosylamino)-pyrimidine + H2O + H(+) = 5-amino-6-(5-phospho-D-ribosylamino)uracil + NH4(+)</text>
        <dbReference type="Rhea" id="RHEA:21868"/>
        <dbReference type="ChEBI" id="CHEBI:15377"/>
        <dbReference type="ChEBI" id="CHEBI:15378"/>
        <dbReference type="ChEBI" id="CHEBI:28938"/>
        <dbReference type="ChEBI" id="CHEBI:58453"/>
        <dbReference type="ChEBI" id="CHEBI:58614"/>
        <dbReference type="EC" id="3.5.4.26"/>
    </reaction>
</comment>
<dbReference type="PIRSF" id="PIRSF006769">
    <property type="entry name" value="RibD"/>
    <property type="match status" value="1"/>
</dbReference>
<feature type="binding site" evidence="11">
    <location>
        <position position="164"/>
    </location>
    <ligand>
        <name>substrate</name>
    </ligand>
</feature>
<organism evidence="14 15">
    <name type="scientific">Haliangium ochraceum (strain DSM 14365 / JCM 11303 / SMP-2)</name>
    <dbReference type="NCBI Taxonomy" id="502025"/>
    <lineage>
        <taxon>Bacteria</taxon>
        <taxon>Pseudomonadati</taxon>
        <taxon>Myxococcota</taxon>
        <taxon>Polyangia</taxon>
        <taxon>Haliangiales</taxon>
        <taxon>Kofleriaceae</taxon>
        <taxon>Haliangium</taxon>
    </lineage>
</organism>
<dbReference type="SUPFAM" id="SSF53927">
    <property type="entry name" value="Cytidine deaminase-like"/>
    <property type="match status" value="1"/>
</dbReference>
<keyword evidence="9" id="KW-0686">Riboflavin biosynthesis</keyword>
<dbReference type="eggNOG" id="COG1985">
    <property type="taxonomic scope" value="Bacteria"/>
</dbReference>
<feature type="binding site" evidence="11">
    <location>
        <position position="166"/>
    </location>
    <ligand>
        <name>NADP(+)</name>
        <dbReference type="ChEBI" id="CHEBI:58349"/>
    </ligand>
</feature>
<comment type="cofactor">
    <cofactor evidence="9 12">
        <name>Zn(2+)</name>
        <dbReference type="ChEBI" id="CHEBI:29105"/>
    </cofactor>
    <text evidence="9 12">Binds 1 zinc ion.</text>
</comment>
<comment type="pathway">
    <text evidence="2 9">Cofactor biosynthesis; riboflavin biosynthesis; 5-amino-6-(D-ribitylamino)uracil from GTP: step 2/4.</text>
</comment>
<keyword evidence="15" id="KW-1185">Reference proteome</keyword>
<feature type="binding site" evidence="11">
    <location>
        <position position="180"/>
    </location>
    <ligand>
        <name>substrate</name>
    </ligand>
</feature>
<evidence type="ECO:0000256" key="2">
    <source>
        <dbReference type="ARBA" id="ARBA00004882"/>
    </source>
</evidence>
<comment type="similarity">
    <text evidence="5 9">In the C-terminal section; belongs to the HTP reductase family.</text>
</comment>
<evidence type="ECO:0000259" key="13">
    <source>
        <dbReference type="PROSITE" id="PS51747"/>
    </source>
</evidence>
<protein>
    <recommendedName>
        <fullName evidence="9">Riboflavin biosynthesis protein RibD</fullName>
    </recommendedName>
    <domain>
        <recommendedName>
            <fullName evidence="9">Diaminohydroxyphosphoribosylaminopyrimidine deaminase</fullName>
            <shortName evidence="9">DRAP deaminase</shortName>
            <ecNumber evidence="9">3.5.4.26</ecNumber>
        </recommendedName>
        <alternativeName>
            <fullName evidence="9">Riboflavin-specific deaminase</fullName>
        </alternativeName>
    </domain>
    <domain>
        <recommendedName>
            <fullName evidence="9">5-amino-6-(5-phosphoribosylamino)uracil reductase</fullName>
            <ecNumber evidence="9">1.1.1.193</ecNumber>
        </recommendedName>
        <alternativeName>
            <fullName evidence="9">HTP reductase</fullName>
        </alternativeName>
    </domain>
</protein>
<comment type="function">
    <text evidence="1 9">Converts 2,5-diamino-6-(ribosylamino)-4(3h)-pyrimidinone 5'-phosphate into 5-amino-6-(ribosylamino)-2,4(1h,3h)-pyrimidinedione 5'-phosphate.</text>
</comment>
<dbReference type="HOGENOM" id="CLU_036590_1_2_7"/>
<dbReference type="NCBIfam" id="TIGR00326">
    <property type="entry name" value="eubact_ribD"/>
    <property type="match status" value="1"/>
</dbReference>
<dbReference type="InterPro" id="IPR004794">
    <property type="entry name" value="Eubact_RibD"/>
</dbReference>
<feature type="active site" description="Proton donor" evidence="10">
    <location>
        <position position="47"/>
    </location>
</feature>
<dbReference type="EC" id="3.5.4.26" evidence="9"/>
<evidence type="ECO:0000256" key="10">
    <source>
        <dbReference type="PIRSR" id="PIRSR006769-1"/>
    </source>
</evidence>
<dbReference type="GO" id="GO:0008703">
    <property type="term" value="F:5-amino-6-(5-phosphoribosylamino)uracil reductase activity"/>
    <property type="evidence" value="ECO:0007669"/>
    <property type="project" value="UniProtKB-EC"/>
</dbReference>
<dbReference type="InterPro" id="IPR016193">
    <property type="entry name" value="Cytidine_deaminase-like"/>
</dbReference>
<reference evidence="14 15" key="1">
    <citation type="journal article" date="2010" name="Stand. Genomic Sci.">
        <title>Complete genome sequence of Haliangium ochraceum type strain (SMP-2).</title>
        <authorList>
            <consortium name="US DOE Joint Genome Institute (JGI-PGF)"/>
            <person name="Ivanova N."/>
            <person name="Daum C."/>
            <person name="Lang E."/>
            <person name="Abt B."/>
            <person name="Kopitz M."/>
            <person name="Saunders E."/>
            <person name="Lapidus A."/>
            <person name="Lucas S."/>
            <person name="Glavina Del Rio T."/>
            <person name="Nolan M."/>
            <person name="Tice H."/>
            <person name="Copeland A."/>
            <person name="Cheng J.F."/>
            <person name="Chen F."/>
            <person name="Bruce D."/>
            <person name="Goodwin L."/>
            <person name="Pitluck S."/>
            <person name="Mavromatis K."/>
            <person name="Pati A."/>
            <person name="Mikhailova N."/>
            <person name="Chen A."/>
            <person name="Palaniappan K."/>
            <person name="Land M."/>
            <person name="Hauser L."/>
            <person name="Chang Y.J."/>
            <person name="Jeffries C.D."/>
            <person name="Detter J.C."/>
            <person name="Brettin T."/>
            <person name="Rohde M."/>
            <person name="Goker M."/>
            <person name="Bristow J."/>
            <person name="Markowitz V."/>
            <person name="Eisen J.A."/>
            <person name="Hugenholtz P."/>
            <person name="Kyrpides N.C."/>
            <person name="Klenk H.P."/>
        </authorList>
    </citation>
    <scope>NUCLEOTIDE SEQUENCE [LARGE SCALE GENOMIC DNA]</scope>
    <source>
        <strain evidence="15">DSM 14365 / CIP 107738 / JCM 11303 / AJ 13395 / SMP-2</strain>
    </source>
</reference>
<comment type="pathway">
    <text evidence="3 9">Cofactor biosynthesis; riboflavin biosynthesis; 5-amino-6-(D-ribitylamino)uracil from GTP: step 3/4.</text>
</comment>
<evidence type="ECO:0000256" key="7">
    <source>
        <dbReference type="ARBA" id="ARBA00023002"/>
    </source>
</evidence>
<evidence type="ECO:0000256" key="4">
    <source>
        <dbReference type="ARBA" id="ARBA00005259"/>
    </source>
</evidence>
<feature type="domain" description="CMP/dCMP-type deaminase" evidence="13">
    <location>
        <begin position="1"/>
        <end position="109"/>
    </location>
</feature>
<dbReference type="GO" id="GO:0008835">
    <property type="term" value="F:diaminohydroxyphosphoribosylaminopyrimidine deaminase activity"/>
    <property type="evidence" value="ECO:0007669"/>
    <property type="project" value="UniProtKB-EC"/>
</dbReference>
<dbReference type="InterPro" id="IPR011549">
    <property type="entry name" value="RibD_C"/>
</dbReference>
<keyword evidence="7 9" id="KW-0560">Oxidoreductase</keyword>
<keyword evidence="6 9" id="KW-0521">NADP</keyword>
<dbReference type="InterPro" id="IPR002734">
    <property type="entry name" value="RibDG_C"/>
</dbReference>
<name>D0LTT2_HALO1</name>
<feature type="binding site" evidence="11">
    <location>
        <position position="291"/>
    </location>
    <ligand>
        <name>substrate</name>
    </ligand>
</feature>
<dbReference type="GO" id="GO:0009231">
    <property type="term" value="P:riboflavin biosynthetic process"/>
    <property type="evidence" value="ECO:0007669"/>
    <property type="project" value="UniProtKB-UniPathway"/>
</dbReference>
<dbReference type="CDD" id="cd01284">
    <property type="entry name" value="Riboflavin_deaminase-reductase"/>
    <property type="match status" value="1"/>
</dbReference>
<evidence type="ECO:0000256" key="12">
    <source>
        <dbReference type="PIRSR" id="PIRSR006769-3"/>
    </source>
</evidence>
<keyword evidence="9 14" id="KW-0378">Hydrolase</keyword>
<dbReference type="InterPro" id="IPR050765">
    <property type="entry name" value="Riboflavin_Biosynth_HTPR"/>
</dbReference>
<keyword evidence="9 12" id="KW-0479">Metal-binding</keyword>
<evidence type="ECO:0000256" key="11">
    <source>
        <dbReference type="PIRSR" id="PIRSR006769-2"/>
    </source>
</evidence>
<dbReference type="EMBL" id="CP001804">
    <property type="protein sequence ID" value="ACY15776.1"/>
    <property type="molecule type" value="Genomic_DNA"/>
</dbReference>
<dbReference type="Gene3D" id="3.40.430.10">
    <property type="entry name" value="Dihydrofolate Reductase, subunit A"/>
    <property type="match status" value="1"/>
</dbReference>
<dbReference type="SUPFAM" id="SSF53597">
    <property type="entry name" value="Dihydrofolate reductase-like"/>
    <property type="match status" value="1"/>
</dbReference>
<feature type="binding site" evidence="11">
    <location>
        <position position="196"/>
    </location>
    <ligand>
        <name>NADP(+)</name>
        <dbReference type="ChEBI" id="CHEBI:58349"/>
    </ligand>
</feature>
<feature type="binding site" evidence="11">
    <location>
        <position position="203"/>
    </location>
    <ligand>
        <name>substrate</name>
    </ligand>
</feature>
<comment type="similarity">
    <text evidence="4 9">In the N-terminal section; belongs to the cytidine and deoxycytidylate deaminase family.</text>
</comment>
<dbReference type="Pfam" id="PF00383">
    <property type="entry name" value="dCMP_cyt_deam_1"/>
    <property type="match status" value="1"/>
</dbReference>
<sequence length="367" mass="39421">MARCLELARRAEGRTAPNPMVGCVIVAPSGEVIAEGYHRRAGAPHAEAEALAQLDGRAPGCTMYVNLEPCRHRRKRRTVPCAPAVAEAGIARLVVGMGDPIRSHAGGAAWLARQGVSVTRGVLRADCRDLNRGFITRARKGRPWFALKAAMTLDGKVATRTGDSQWITGPQARAHGHGLRDRLDAMLVGIGTVLADDPRLTARGARDARDPVRVVVDSRLRTPLDARLLPANTSSPARTIIAASERAPRTRERRLADAGAEVWRVGAGPRVDLEALAQRLAAAELNTVLVEGGAELHAAFVAADLADELLLYVAPMVLGGRGRDSGLGWLGGAGVERLADATRFSFRGDSESLGEDRLLRLRRRNWR</sequence>
<feature type="binding site" evidence="11">
    <location>
        <position position="218"/>
    </location>
    <ligand>
        <name>NADP(+)</name>
        <dbReference type="ChEBI" id="CHEBI:58349"/>
    </ligand>
</feature>
<dbReference type="GO" id="GO:0050661">
    <property type="term" value="F:NADP binding"/>
    <property type="evidence" value="ECO:0007669"/>
    <property type="project" value="InterPro"/>
</dbReference>
<dbReference type="PANTHER" id="PTHR38011:SF7">
    <property type="entry name" value="2,5-DIAMINO-6-RIBOSYLAMINO-4(3H)-PYRIMIDINONE 5'-PHOSPHATE REDUCTASE"/>
    <property type="match status" value="1"/>
</dbReference>
<proteinExistence type="inferred from homology"/>
<dbReference type="PROSITE" id="PS51747">
    <property type="entry name" value="CYT_DCMP_DEAMINASES_2"/>
    <property type="match status" value="1"/>
</dbReference>
<evidence type="ECO:0000256" key="6">
    <source>
        <dbReference type="ARBA" id="ARBA00022857"/>
    </source>
</evidence>
<dbReference type="InterPro" id="IPR002125">
    <property type="entry name" value="CMP_dCMP_dom"/>
</dbReference>
<dbReference type="PANTHER" id="PTHR38011">
    <property type="entry name" value="DIHYDROFOLATE REDUCTASE FAMILY PROTEIN (AFU_ORTHOLOGUE AFUA_8G06820)"/>
    <property type="match status" value="1"/>
</dbReference>
<evidence type="ECO:0000256" key="9">
    <source>
        <dbReference type="PIRNR" id="PIRNR006769"/>
    </source>
</evidence>
<dbReference type="eggNOG" id="COG0117">
    <property type="taxonomic scope" value="Bacteria"/>
</dbReference>